<dbReference type="Proteomes" id="UP000218165">
    <property type="component" value="Chromosome"/>
</dbReference>
<evidence type="ECO:0000313" key="4">
    <source>
        <dbReference type="Proteomes" id="UP000218165"/>
    </source>
</evidence>
<keyword evidence="2" id="KW-0812">Transmembrane</keyword>
<evidence type="ECO:0000256" key="2">
    <source>
        <dbReference type="SAM" id="Phobius"/>
    </source>
</evidence>
<protein>
    <recommendedName>
        <fullName evidence="5">DUF3093 domain-containing protein</fullName>
    </recommendedName>
</protein>
<feature type="transmembrane region" description="Helical" evidence="2">
    <location>
        <begin position="62"/>
        <end position="84"/>
    </location>
</feature>
<dbReference type="InterPro" id="IPR021443">
    <property type="entry name" value="DUF3093"/>
</dbReference>
<gene>
    <name evidence="3" type="ORF">CFK38_12305</name>
</gene>
<dbReference type="Pfam" id="PF11292">
    <property type="entry name" value="DUF3093"/>
    <property type="match status" value="1"/>
</dbReference>
<keyword evidence="2" id="KW-1133">Transmembrane helix</keyword>
<organism evidence="3 4">
    <name type="scientific">Brachybacterium vulturis</name>
    <dbReference type="NCBI Taxonomy" id="2017484"/>
    <lineage>
        <taxon>Bacteria</taxon>
        <taxon>Bacillati</taxon>
        <taxon>Actinomycetota</taxon>
        <taxon>Actinomycetes</taxon>
        <taxon>Micrococcales</taxon>
        <taxon>Dermabacteraceae</taxon>
        <taxon>Brachybacterium</taxon>
    </lineage>
</organism>
<name>A0A291GPD0_9MICO</name>
<keyword evidence="2" id="KW-0472">Membrane</keyword>
<evidence type="ECO:0000256" key="1">
    <source>
        <dbReference type="SAM" id="MobiDB-lite"/>
    </source>
</evidence>
<dbReference type="KEGG" id="brz:CFK38_12305"/>
<dbReference type="OrthoDB" id="3217020at2"/>
<keyword evidence="4" id="KW-1185">Reference proteome</keyword>
<reference evidence="4" key="1">
    <citation type="submission" date="2017-09" db="EMBL/GenBank/DDBJ databases">
        <title>Brachybacterium sp. VM2412.</title>
        <authorList>
            <person name="Tak E.J."/>
            <person name="Bae J.-W."/>
        </authorList>
    </citation>
    <scope>NUCLEOTIDE SEQUENCE [LARGE SCALE GENOMIC DNA]</scope>
    <source>
        <strain evidence="4">VM2412</strain>
    </source>
</reference>
<sequence>MPAAADHTAEPASPTPAGSDLPAAQDAPLFHERLLPGPGLWITAVLVGGALGLILVPVNLTVAIVVSAVAIIVALLLVVLYSPVLEVTEGRFRLGRARIEVELLGVPVVLRGQEWARTIGQDFEPLAHHCVRGWTRTGLRIEVLDDEDPATAWVASTRRPDDLALALRTAQTLREGGSR</sequence>
<dbReference type="EMBL" id="CP023563">
    <property type="protein sequence ID" value="ATG52219.1"/>
    <property type="molecule type" value="Genomic_DNA"/>
</dbReference>
<evidence type="ECO:0008006" key="5">
    <source>
        <dbReference type="Google" id="ProtNLM"/>
    </source>
</evidence>
<accession>A0A291GPD0</accession>
<dbReference type="AlphaFoldDB" id="A0A291GPD0"/>
<feature type="region of interest" description="Disordered" evidence="1">
    <location>
        <begin position="1"/>
        <end position="21"/>
    </location>
</feature>
<dbReference type="RefSeq" id="WP_096803335.1">
    <property type="nucleotide sequence ID" value="NZ_CP023563.1"/>
</dbReference>
<evidence type="ECO:0000313" key="3">
    <source>
        <dbReference type="EMBL" id="ATG52219.1"/>
    </source>
</evidence>
<proteinExistence type="predicted"/>
<feature type="transmembrane region" description="Helical" evidence="2">
    <location>
        <begin position="39"/>
        <end position="56"/>
    </location>
</feature>